<accession>A0A6C0L677</accession>
<sequence>MTYPVSEYSSKWVGRDFYTWVNKKWISDTKIPPFDTSFSASHEIESCIDDTISSIFAGLGTSTQEDKTLKALHTSFTRYTNQQSLDYVKEKLASIYCIQTADDVMRHLGYATKYRMNSLFNLEYCAVDKKLELLIRPAIPALAENLYSSSEFMRKYKEYLSKMGKAFGIEHLDRAAAFEKGLIRTFANVTDERTTSMKAIRFSKKFGKLSWASFFEGCGIYDWKSMHLSYKYPTMIRGISSMLRQYPISLWKLYIVKIYLCNISRYTPPIDQDYFEFYGKFMQGQEKKTPDTRLFLDFVYAMIPDTVSKLFWDACGDDAIVKGCRDIGESIHRAAIVRMRENPWLTTHSKIASIEKIKAIRYKIGKPDSWESLDVELDPENFMKNRFLLGEYATNVLLGRLGTRHTYWEEGIFRVNAYYFSEFNEIIFPYGILVDPFYSKKKSLGWNYGGLGCTFGHELCHAFDDDGKEYDQYGKVRKWWTRHDIQAFAKRARGLETLYSSVKILGKHLDGQITLSENIADIAGMAICLEALRTKLEAKRTSEEELLEEYRTFFISYATSWRTIYRTKQLRTSMAADEHSPAYLRVNLVVSQMDEWYEAFGVDARDPLYIKPEDRVRFF</sequence>
<dbReference type="GO" id="GO:0005886">
    <property type="term" value="C:plasma membrane"/>
    <property type="evidence" value="ECO:0007669"/>
    <property type="project" value="TreeGrafter"/>
</dbReference>
<dbReference type="AlphaFoldDB" id="A0A6C0L677"/>
<dbReference type="GO" id="GO:0016485">
    <property type="term" value="P:protein processing"/>
    <property type="evidence" value="ECO:0007669"/>
    <property type="project" value="TreeGrafter"/>
</dbReference>
<dbReference type="SUPFAM" id="SSF55486">
    <property type="entry name" value="Metalloproteases ('zincins'), catalytic domain"/>
    <property type="match status" value="1"/>
</dbReference>
<evidence type="ECO:0000256" key="2">
    <source>
        <dbReference type="ARBA" id="ARBA00022670"/>
    </source>
</evidence>
<evidence type="ECO:0000256" key="3">
    <source>
        <dbReference type="ARBA" id="ARBA00022723"/>
    </source>
</evidence>
<evidence type="ECO:0000259" key="7">
    <source>
        <dbReference type="Pfam" id="PF01431"/>
    </source>
</evidence>
<keyword evidence="4" id="KW-0378">Hydrolase</keyword>
<dbReference type="PRINTS" id="PR00786">
    <property type="entry name" value="NEPRILYSIN"/>
</dbReference>
<dbReference type="Pfam" id="PF05649">
    <property type="entry name" value="Peptidase_M13_N"/>
    <property type="match status" value="1"/>
</dbReference>
<dbReference type="InterPro" id="IPR008753">
    <property type="entry name" value="Peptidase_M13_N"/>
</dbReference>
<dbReference type="EMBL" id="MN740440">
    <property type="protein sequence ID" value="QHU26429.1"/>
    <property type="molecule type" value="Genomic_DNA"/>
</dbReference>
<dbReference type="Gene3D" id="3.40.390.10">
    <property type="entry name" value="Collagenase (Catalytic Domain)"/>
    <property type="match status" value="1"/>
</dbReference>
<keyword evidence="6" id="KW-0482">Metalloprotease</keyword>
<dbReference type="InterPro" id="IPR042089">
    <property type="entry name" value="Peptidase_M13_dom_2"/>
</dbReference>
<evidence type="ECO:0000256" key="1">
    <source>
        <dbReference type="ARBA" id="ARBA00001947"/>
    </source>
</evidence>
<dbReference type="Pfam" id="PF01431">
    <property type="entry name" value="Peptidase_M13"/>
    <property type="match status" value="1"/>
</dbReference>
<name>A0A6C0L677_9ZZZZ</name>
<evidence type="ECO:0000256" key="5">
    <source>
        <dbReference type="ARBA" id="ARBA00022833"/>
    </source>
</evidence>
<dbReference type="PROSITE" id="PS51885">
    <property type="entry name" value="NEPRILYSIN"/>
    <property type="match status" value="1"/>
</dbReference>
<evidence type="ECO:0000259" key="8">
    <source>
        <dbReference type="Pfam" id="PF05649"/>
    </source>
</evidence>
<evidence type="ECO:0000256" key="4">
    <source>
        <dbReference type="ARBA" id="ARBA00022801"/>
    </source>
</evidence>
<proteinExistence type="predicted"/>
<keyword evidence="5" id="KW-0862">Zinc</keyword>
<organism evidence="9">
    <name type="scientific">viral metagenome</name>
    <dbReference type="NCBI Taxonomy" id="1070528"/>
    <lineage>
        <taxon>unclassified sequences</taxon>
        <taxon>metagenomes</taxon>
        <taxon>organismal metagenomes</taxon>
    </lineage>
</organism>
<dbReference type="InterPro" id="IPR018497">
    <property type="entry name" value="Peptidase_M13_C"/>
</dbReference>
<feature type="domain" description="Peptidase M13 N-terminal" evidence="8">
    <location>
        <begin position="15"/>
        <end position="367"/>
    </location>
</feature>
<feature type="domain" description="Peptidase M13 C-terminal" evidence="7">
    <location>
        <begin position="416"/>
        <end position="616"/>
    </location>
</feature>
<evidence type="ECO:0000313" key="9">
    <source>
        <dbReference type="EMBL" id="QHU26429.1"/>
    </source>
</evidence>
<reference evidence="9" key="1">
    <citation type="journal article" date="2020" name="Nature">
        <title>Giant virus diversity and host interactions through global metagenomics.</title>
        <authorList>
            <person name="Schulz F."/>
            <person name="Roux S."/>
            <person name="Paez-Espino D."/>
            <person name="Jungbluth S."/>
            <person name="Walsh D.A."/>
            <person name="Denef V.J."/>
            <person name="McMahon K.D."/>
            <person name="Konstantinidis K.T."/>
            <person name="Eloe-Fadrosh E.A."/>
            <person name="Kyrpides N.C."/>
            <person name="Woyke T."/>
        </authorList>
    </citation>
    <scope>NUCLEOTIDE SEQUENCE</scope>
    <source>
        <strain evidence="9">GVMAG-M-3300027759-16</strain>
    </source>
</reference>
<keyword evidence="3" id="KW-0479">Metal-binding</keyword>
<dbReference type="CDD" id="cd08662">
    <property type="entry name" value="M13"/>
    <property type="match status" value="1"/>
</dbReference>
<dbReference type="PANTHER" id="PTHR11733">
    <property type="entry name" value="ZINC METALLOPROTEASE FAMILY M13 NEPRILYSIN-RELATED"/>
    <property type="match status" value="1"/>
</dbReference>
<dbReference type="Gene3D" id="1.10.1380.10">
    <property type="entry name" value="Neutral endopeptidase , domain2"/>
    <property type="match status" value="1"/>
</dbReference>
<protein>
    <recommendedName>
        <fullName evidence="10">Peptidase</fullName>
    </recommendedName>
</protein>
<dbReference type="PANTHER" id="PTHR11733:SF241">
    <property type="entry name" value="GH26575P-RELATED"/>
    <property type="match status" value="1"/>
</dbReference>
<evidence type="ECO:0008006" key="10">
    <source>
        <dbReference type="Google" id="ProtNLM"/>
    </source>
</evidence>
<dbReference type="GO" id="GO:0046872">
    <property type="term" value="F:metal ion binding"/>
    <property type="evidence" value="ECO:0007669"/>
    <property type="project" value="UniProtKB-KW"/>
</dbReference>
<dbReference type="InterPro" id="IPR024079">
    <property type="entry name" value="MetalloPept_cat_dom_sf"/>
</dbReference>
<keyword evidence="2" id="KW-0645">Protease</keyword>
<dbReference type="GO" id="GO:0004222">
    <property type="term" value="F:metalloendopeptidase activity"/>
    <property type="evidence" value="ECO:0007669"/>
    <property type="project" value="InterPro"/>
</dbReference>
<dbReference type="InterPro" id="IPR000718">
    <property type="entry name" value="Peptidase_M13"/>
</dbReference>
<evidence type="ECO:0000256" key="6">
    <source>
        <dbReference type="ARBA" id="ARBA00023049"/>
    </source>
</evidence>
<comment type="cofactor">
    <cofactor evidence="1">
        <name>Zn(2+)</name>
        <dbReference type="ChEBI" id="CHEBI:29105"/>
    </cofactor>
</comment>